<sequence>MRENEVVTIDAQHGEVLLGAGKKPDDEVKGVEQTEEQPSLVDPFPVISEADIITKEKRRA</sequence>
<comment type="caution">
    <text evidence="1">The sequence shown here is derived from an EMBL/GenBank/DDBJ whole genome shotgun (WGS) entry which is preliminary data.</text>
</comment>
<dbReference type="AlphaFoldDB" id="A0A136LZI6"/>
<evidence type="ECO:0000313" key="1">
    <source>
        <dbReference type="EMBL" id="KXK27068.1"/>
    </source>
</evidence>
<reference evidence="1 2" key="1">
    <citation type="submission" date="2015-02" db="EMBL/GenBank/DDBJ databases">
        <title>Improved understanding of the partial-nitritation anammox process through 23 genomes representing the majority of the microbial community.</title>
        <authorList>
            <person name="Speth D.R."/>
            <person name="In T Zandt M."/>
            <person name="Guerrero Cruz S."/>
            <person name="Jetten M.S."/>
            <person name="Dutilh B.E."/>
        </authorList>
    </citation>
    <scope>NUCLEOTIDE SEQUENCE [LARGE SCALE GENOMIC DNA]</scope>
    <source>
        <strain evidence="1">OLB20</strain>
    </source>
</reference>
<dbReference type="Proteomes" id="UP000070457">
    <property type="component" value="Unassembled WGS sequence"/>
</dbReference>
<gene>
    <name evidence="1" type="ORF">TR69_WS6001001094</name>
</gene>
<dbReference type="EMBL" id="JYNZ01000003">
    <property type="protein sequence ID" value="KXK27068.1"/>
    <property type="molecule type" value="Genomic_DNA"/>
</dbReference>
<protein>
    <submittedName>
        <fullName evidence="1">Uncharacterized protein</fullName>
    </submittedName>
</protein>
<proteinExistence type="predicted"/>
<organism evidence="1 2">
    <name type="scientific">candidate division WS6 bacterium OLB20</name>
    <dbReference type="NCBI Taxonomy" id="1617426"/>
    <lineage>
        <taxon>Bacteria</taxon>
        <taxon>Candidatus Dojkabacteria</taxon>
    </lineage>
</organism>
<evidence type="ECO:0000313" key="2">
    <source>
        <dbReference type="Proteomes" id="UP000070457"/>
    </source>
</evidence>
<dbReference type="STRING" id="1617426.TR69_WS6001001094"/>
<accession>A0A136LZI6</accession>
<name>A0A136LZI6_9BACT</name>